<evidence type="ECO:0000313" key="5">
    <source>
        <dbReference type="Proteomes" id="UP000077755"/>
    </source>
</evidence>
<keyword evidence="2" id="KW-0833">Ubl conjugation pathway</keyword>
<dbReference type="EMBL" id="CP093351">
    <property type="protein sequence ID" value="WOH14544.1"/>
    <property type="molecule type" value="Genomic_DNA"/>
</dbReference>
<evidence type="ECO:0000256" key="3">
    <source>
        <dbReference type="PROSITE-ProRule" id="PRU00982"/>
    </source>
</evidence>
<dbReference type="Pfam" id="PF00651">
    <property type="entry name" value="BTB"/>
    <property type="match status" value="1"/>
</dbReference>
<dbReference type="PROSITE" id="PS51649">
    <property type="entry name" value="NPH3"/>
    <property type="match status" value="1"/>
</dbReference>
<dbReference type="PROSITE" id="PS50097">
    <property type="entry name" value="BTB"/>
    <property type="match status" value="1"/>
</dbReference>
<dbReference type="GO" id="GO:0016567">
    <property type="term" value="P:protein ubiquitination"/>
    <property type="evidence" value="ECO:0007669"/>
    <property type="project" value="UniProtKB-UniPathway"/>
</dbReference>
<organism evidence="4 5">
    <name type="scientific">Daucus carota subsp. sativus</name>
    <name type="common">Carrot</name>
    <dbReference type="NCBI Taxonomy" id="79200"/>
    <lineage>
        <taxon>Eukaryota</taxon>
        <taxon>Viridiplantae</taxon>
        <taxon>Streptophyta</taxon>
        <taxon>Embryophyta</taxon>
        <taxon>Tracheophyta</taxon>
        <taxon>Spermatophyta</taxon>
        <taxon>Magnoliopsida</taxon>
        <taxon>eudicotyledons</taxon>
        <taxon>Gunneridae</taxon>
        <taxon>Pentapetalae</taxon>
        <taxon>asterids</taxon>
        <taxon>campanulids</taxon>
        <taxon>Apiales</taxon>
        <taxon>Apiaceae</taxon>
        <taxon>Apioideae</taxon>
        <taxon>Scandiceae</taxon>
        <taxon>Daucinae</taxon>
        <taxon>Daucus</taxon>
        <taxon>Daucus sect. Daucus</taxon>
    </lineage>
</organism>
<dbReference type="InterPro" id="IPR027356">
    <property type="entry name" value="NPH3_dom"/>
</dbReference>
<evidence type="ECO:0000256" key="1">
    <source>
        <dbReference type="ARBA" id="ARBA00004906"/>
    </source>
</evidence>
<comment type="similarity">
    <text evidence="3">Belongs to the NPH3 family.</text>
</comment>
<proteinExistence type="inferred from homology"/>
<evidence type="ECO:0000256" key="2">
    <source>
        <dbReference type="ARBA" id="ARBA00022786"/>
    </source>
</evidence>
<dbReference type="InterPro" id="IPR043454">
    <property type="entry name" value="NPH3/RPT2-like"/>
</dbReference>
<dbReference type="Pfam" id="PF03000">
    <property type="entry name" value="NPH3"/>
    <property type="match status" value="1"/>
</dbReference>
<sequence>MASKHHIESSSRIPASEYTKDLRICVCGEPFRLNSGVMALRSAKLDKLLKENHVEEVPRLLRDIPADPKTFELVARFCYGYEISITAENVIHVCCVANYLEMTESHSLNNLLVKAFTFFKKDVIPFWNSSVRALKSAENVLQQVLHLGLVDALIESIIEKVLADPCLLGKPIKSLTFGGDGERDEDLYRPSARRRLFGSNLISEDLATLSVQLYEPIIQEMTLHQVPSEYVVASLCQYVENWVSATSRVDDDKSFSKKMSQREAIEAVQRLLPHECRLLPCNILFEMFQFAIALEATTECRNGFEVRIGKQLDQATVKDLLIPSFGYAREQEYDTDCIRRILKHFYSNLSSPHNSSMLKVAELVEQYLAEVASDVNLKKSTFMSLAEMAFAASVETQRLSDGLYRAISIYLDHHTYLTEYEKEDVCKLLDCSKMSPEACEHAATNKRLPLRIVVNVLFVHQLHLRETIVKEVNSPDEGLLKPIEEEIWKGDGASKDRAMVEMERMNCKVRELEKECSAMKEEIWGVFDSRVKREKGGVWREMKRKFRCISTTQDYDNCHVKKKKVHQK</sequence>
<dbReference type="OrthoDB" id="1878376at2759"/>
<dbReference type="OMA" id="YAKKWVL"/>
<dbReference type="InterPro" id="IPR000210">
    <property type="entry name" value="BTB/POZ_dom"/>
</dbReference>
<gene>
    <name evidence="4" type="ORF">DCAR_0934063</name>
</gene>
<dbReference type="InterPro" id="IPR011333">
    <property type="entry name" value="SKP1/BTB/POZ_sf"/>
</dbReference>
<dbReference type="Gramene" id="KZM81949">
    <property type="protein sequence ID" value="KZM81949"/>
    <property type="gene ID" value="DCAR_029562"/>
</dbReference>
<dbReference type="SUPFAM" id="SSF54695">
    <property type="entry name" value="POZ domain"/>
    <property type="match status" value="1"/>
</dbReference>
<keyword evidence="5" id="KW-1185">Reference proteome</keyword>
<dbReference type="SMART" id="SM00225">
    <property type="entry name" value="BTB"/>
    <property type="match status" value="1"/>
</dbReference>
<reference evidence="4" key="1">
    <citation type="journal article" date="2016" name="Nat. Genet.">
        <title>A high-quality carrot genome assembly provides new insights into carotenoid accumulation and asterid genome evolution.</title>
        <authorList>
            <person name="Iorizzo M."/>
            <person name="Ellison S."/>
            <person name="Senalik D."/>
            <person name="Zeng P."/>
            <person name="Satapoomin P."/>
            <person name="Huang J."/>
            <person name="Bowman M."/>
            <person name="Iovene M."/>
            <person name="Sanseverino W."/>
            <person name="Cavagnaro P."/>
            <person name="Yildiz M."/>
            <person name="Macko-Podgorni A."/>
            <person name="Moranska E."/>
            <person name="Grzebelus E."/>
            <person name="Grzebelus D."/>
            <person name="Ashrafi H."/>
            <person name="Zheng Z."/>
            <person name="Cheng S."/>
            <person name="Spooner D."/>
            <person name="Van Deynze A."/>
            <person name="Simon P."/>
        </authorList>
    </citation>
    <scope>NUCLEOTIDE SEQUENCE</scope>
    <source>
        <tissue evidence="4">Leaf</tissue>
    </source>
</reference>
<accession>A0A175YE91</accession>
<evidence type="ECO:0000313" key="4">
    <source>
        <dbReference type="EMBL" id="WOH14544.1"/>
    </source>
</evidence>
<dbReference type="Gene3D" id="3.30.710.10">
    <property type="entry name" value="Potassium Channel Kv1.1, Chain A"/>
    <property type="match status" value="1"/>
</dbReference>
<dbReference type="AlphaFoldDB" id="A0A175YE91"/>
<name>A0A175YE91_DAUCS</name>
<dbReference type="PANTHER" id="PTHR32370">
    <property type="entry name" value="OS12G0117600 PROTEIN"/>
    <property type="match status" value="1"/>
</dbReference>
<dbReference type="KEGG" id="dcr:108201220"/>
<reference evidence="4" key="2">
    <citation type="submission" date="2022-03" db="EMBL/GenBank/DDBJ databases">
        <title>Draft title - Genomic analysis of global carrot germplasm unveils the trajectory of domestication and the origin of high carotenoid orange carrot.</title>
        <authorList>
            <person name="Iorizzo M."/>
            <person name="Ellison S."/>
            <person name="Senalik D."/>
            <person name="Macko-Podgorni A."/>
            <person name="Grzebelus D."/>
            <person name="Bostan H."/>
            <person name="Rolling W."/>
            <person name="Curaba J."/>
            <person name="Simon P."/>
        </authorList>
    </citation>
    <scope>NUCLEOTIDE SEQUENCE</scope>
    <source>
        <tissue evidence="4">Leaf</tissue>
    </source>
</reference>
<comment type="pathway">
    <text evidence="1">Protein modification; protein ubiquitination.</text>
</comment>
<dbReference type="Proteomes" id="UP000077755">
    <property type="component" value="Chromosome 9"/>
</dbReference>
<protein>
    <submittedName>
        <fullName evidence="4">Uncharacterized protein</fullName>
    </submittedName>
</protein>